<dbReference type="AlphaFoldDB" id="A0A8J6PL65"/>
<evidence type="ECO:0000313" key="4">
    <source>
        <dbReference type="Proteomes" id="UP000643405"/>
    </source>
</evidence>
<evidence type="ECO:0000256" key="2">
    <source>
        <dbReference type="SAM" id="Phobius"/>
    </source>
</evidence>
<keyword evidence="2" id="KW-0812">Transmembrane</keyword>
<keyword evidence="4" id="KW-1185">Reference proteome</keyword>
<protein>
    <submittedName>
        <fullName evidence="3">Uncharacterized protein</fullName>
    </submittedName>
</protein>
<feature type="transmembrane region" description="Helical" evidence="2">
    <location>
        <begin position="32"/>
        <end position="54"/>
    </location>
</feature>
<accession>A0A8J6PL65</accession>
<dbReference type="RefSeq" id="WP_188165939.1">
    <property type="nucleotide sequence ID" value="NZ_JACVVX010000006.1"/>
</dbReference>
<feature type="region of interest" description="Disordered" evidence="1">
    <location>
        <begin position="1"/>
        <end position="26"/>
    </location>
</feature>
<dbReference type="EMBL" id="JACVVX010000006">
    <property type="protein sequence ID" value="MBD0416493.1"/>
    <property type="molecule type" value="Genomic_DNA"/>
</dbReference>
<sequence length="55" mass="6054">MNRYDDLNDDPDFNPDGTPVEPDESPSRMGNLFAAVIIVFVIGGAIGALVLRWVY</sequence>
<reference evidence="3" key="1">
    <citation type="submission" date="2020-09" db="EMBL/GenBank/DDBJ databases">
        <title>Genome seq and assembly of Tianweitania sp.</title>
        <authorList>
            <person name="Chhetri G."/>
        </authorList>
    </citation>
    <scope>NUCLEOTIDE SEQUENCE</scope>
    <source>
        <strain evidence="3">Rool2</strain>
    </source>
</reference>
<comment type="caution">
    <text evidence="3">The sequence shown here is derived from an EMBL/GenBank/DDBJ whole genome shotgun (WGS) entry which is preliminary data.</text>
</comment>
<keyword evidence="2" id="KW-1133">Transmembrane helix</keyword>
<organism evidence="3 4">
    <name type="scientific">Oryzicola mucosus</name>
    <dbReference type="NCBI Taxonomy" id="2767425"/>
    <lineage>
        <taxon>Bacteria</taxon>
        <taxon>Pseudomonadati</taxon>
        <taxon>Pseudomonadota</taxon>
        <taxon>Alphaproteobacteria</taxon>
        <taxon>Hyphomicrobiales</taxon>
        <taxon>Phyllobacteriaceae</taxon>
        <taxon>Oryzicola</taxon>
    </lineage>
</organism>
<gene>
    <name evidence="3" type="ORF">ICI42_17705</name>
</gene>
<name>A0A8J6PL65_9HYPH</name>
<evidence type="ECO:0000256" key="1">
    <source>
        <dbReference type="SAM" id="MobiDB-lite"/>
    </source>
</evidence>
<proteinExistence type="predicted"/>
<evidence type="ECO:0000313" key="3">
    <source>
        <dbReference type="EMBL" id="MBD0416493.1"/>
    </source>
</evidence>
<dbReference type="Proteomes" id="UP000643405">
    <property type="component" value="Unassembled WGS sequence"/>
</dbReference>
<keyword evidence="2" id="KW-0472">Membrane</keyword>